<dbReference type="PANTHER" id="PTHR42713">
    <property type="entry name" value="HISTIDINE KINASE-RELATED"/>
    <property type="match status" value="1"/>
</dbReference>
<evidence type="ECO:0000256" key="3">
    <source>
        <dbReference type="ARBA" id="ARBA00022553"/>
    </source>
</evidence>
<protein>
    <submittedName>
        <fullName evidence="11">DNA-binding response regulator</fullName>
    </submittedName>
</protein>
<evidence type="ECO:0000256" key="8">
    <source>
        <dbReference type="PROSITE-ProRule" id="PRU00169"/>
    </source>
</evidence>
<dbReference type="InterPro" id="IPR051552">
    <property type="entry name" value="HptR"/>
</dbReference>
<dbReference type="PROSITE" id="PS50110">
    <property type="entry name" value="RESPONSE_REGULATORY"/>
    <property type="match status" value="1"/>
</dbReference>
<comment type="caution">
    <text evidence="11">The sequence shown here is derived from an EMBL/GenBank/DDBJ whole genome shotgun (WGS) entry which is preliminary data.</text>
</comment>
<keyword evidence="5" id="KW-0805">Transcription regulation</keyword>
<dbReference type="PANTHER" id="PTHR42713:SF3">
    <property type="entry name" value="TRANSCRIPTIONAL REGULATORY PROTEIN HPTR"/>
    <property type="match status" value="1"/>
</dbReference>
<dbReference type="GO" id="GO:0003700">
    <property type="term" value="F:DNA-binding transcription factor activity"/>
    <property type="evidence" value="ECO:0007669"/>
    <property type="project" value="InterPro"/>
</dbReference>
<dbReference type="Proteomes" id="UP000683139">
    <property type="component" value="Unassembled WGS sequence"/>
</dbReference>
<dbReference type="Pfam" id="PF17853">
    <property type="entry name" value="GGDEF_2"/>
    <property type="match status" value="1"/>
</dbReference>
<keyword evidence="12" id="KW-1185">Reference proteome</keyword>
<keyword evidence="2" id="KW-0963">Cytoplasm</keyword>
<dbReference type="Pfam" id="PF00072">
    <property type="entry name" value="Response_reg"/>
    <property type="match status" value="1"/>
</dbReference>
<dbReference type="RefSeq" id="WP_213517932.1">
    <property type="nucleotide sequence ID" value="NZ_BOSE01000007.1"/>
</dbReference>
<feature type="domain" description="Response regulatory" evidence="10">
    <location>
        <begin position="3"/>
        <end position="121"/>
    </location>
</feature>
<dbReference type="Gene3D" id="3.40.50.2300">
    <property type="match status" value="1"/>
</dbReference>
<dbReference type="InterPro" id="IPR009057">
    <property type="entry name" value="Homeodomain-like_sf"/>
</dbReference>
<accession>A0A920CVD6</accession>
<name>A0A920CVD6_9BACL</name>
<dbReference type="Gene3D" id="1.10.10.60">
    <property type="entry name" value="Homeodomain-like"/>
    <property type="match status" value="2"/>
</dbReference>
<evidence type="ECO:0000256" key="7">
    <source>
        <dbReference type="ARBA" id="ARBA00023163"/>
    </source>
</evidence>
<dbReference type="EMBL" id="BOSE01000007">
    <property type="protein sequence ID" value="GIP18007.1"/>
    <property type="molecule type" value="Genomic_DNA"/>
</dbReference>
<dbReference type="PROSITE" id="PS00041">
    <property type="entry name" value="HTH_ARAC_FAMILY_1"/>
    <property type="match status" value="1"/>
</dbReference>
<dbReference type="InterPro" id="IPR001789">
    <property type="entry name" value="Sig_transdc_resp-reg_receiver"/>
</dbReference>
<dbReference type="GO" id="GO:0005737">
    <property type="term" value="C:cytoplasm"/>
    <property type="evidence" value="ECO:0007669"/>
    <property type="project" value="UniProtKB-SubCell"/>
</dbReference>
<comment type="subcellular location">
    <subcellularLocation>
        <location evidence="1">Cytoplasm</location>
    </subcellularLocation>
</comment>
<dbReference type="GO" id="GO:0043565">
    <property type="term" value="F:sequence-specific DNA binding"/>
    <property type="evidence" value="ECO:0007669"/>
    <property type="project" value="InterPro"/>
</dbReference>
<evidence type="ECO:0000259" key="9">
    <source>
        <dbReference type="PROSITE" id="PS01124"/>
    </source>
</evidence>
<gene>
    <name evidence="11" type="ORF">J40TS1_36490</name>
</gene>
<keyword evidence="7" id="KW-0804">Transcription</keyword>
<dbReference type="AlphaFoldDB" id="A0A920CVD6"/>
<feature type="modified residue" description="4-aspartylphosphate" evidence="8">
    <location>
        <position position="55"/>
    </location>
</feature>
<feature type="domain" description="HTH araC/xylS-type" evidence="9">
    <location>
        <begin position="416"/>
        <end position="514"/>
    </location>
</feature>
<dbReference type="InterPro" id="IPR041522">
    <property type="entry name" value="CdaR_GGDEF"/>
</dbReference>
<dbReference type="InterPro" id="IPR018062">
    <property type="entry name" value="HTH_AraC-typ_CS"/>
</dbReference>
<sequence>MLSVLLVDDEIFFRQGLRALVNWEACGFEVVGEQDNGEDAFHFIVNERPDVVITDIRMPEFDGLELIQKVIQEEKLTTKFIIVSGYDEFKYAQQAVKYGVCDFLLKPIDEGTLETTLVQLAETINRESQKSRQSTTQQNQELLNQLALGTISEQQLLEVYHTMGLNSDEEHYYVLIEHHYHSAQNQGQLSHTQMQQMMNIIQSLLPDMTIHMMFPQRGQFGIIVPQRFLRQNGSIHNFVKQLHNRLAVNQQLHIYYSEKCTGVHFLGEAYRGARNAAQFKYIDDRQLFDNAELKQHELRTIMLPSDAYKGLLHEIEQHNEAGVKRELDGLLEQFGKQRCSVEAIKATIHKLVADCLHIVQTMQIDKNRLTHLNELIGWEAAYMNRATLRELLLSFAYDCSRCIAEERKEIAKGGIQRIKKYIDMHYAEPISLKSIAAQFYINPVYLGQLFKKNYQLYFNEYLLQLRIQEAKKLLRQTDLKIYEVADKVGFSHPEYFVSQFEKLEKLSPTAYRQTFKSNAAGET</sequence>
<evidence type="ECO:0000313" key="11">
    <source>
        <dbReference type="EMBL" id="GIP18007.1"/>
    </source>
</evidence>
<keyword evidence="4" id="KW-0902">Two-component regulatory system</keyword>
<evidence type="ECO:0000256" key="4">
    <source>
        <dbReference type="ARBA" id="ARBA00023012"/>
    </source>
</evidence>
<organism evidence="11 12">
    <name type="scientific">Paenibacillus montaniterrae</name>
    <dbReference type="NCBI Taxonomy" id="429341"/>
    <lineage>
        <taxon>Bacteria</taxon>
        <taxon>Bacillati</taxon>
        <taxon>Bacillota</taxon>
        <taxon>Bacilli</taxon>
        <taxon>Bacillales</taxon>
        <taxon>Paenibacillaceae</taxon>
        <taxon>Paenibacillus</taxon>
    </lineage>
</organism>
<evidence type="ECO:0000256" key="1">
    <source>
        <dbReference type="ARBA" id="ARBA00004496"/>
    </source>
</evidence>
<dbReference type="InterPro" id="IPR018060">
    <property type="entry name" value="HTH_AraC"/>
</dbReference>
<evidence type="ECO:0000259" key="10">
    <source>
        <dbReference type="PROSITE" id="PS50110"/>
    </source>
</evidence>
<dbReference type="SUPFAM" id="SSF46689">
    <property type="entry name" value="Homeodomain-like"/>
    <property type="match status" value="2"/>
</dbReference>
<keyword evidence="3 8" id="KW-0597">Phosphoprotein</keyword>
<evidence type="ECO:0000256" key="5">
    <source>
        <dbReference type="ARBA" id="ARBA00023015"/>
    </source>
</evidence>
<dbReference type="InterPro" id="IPR011006">
    <property type="entry name" value="CheY-like_superfamily"/>
</dbReference>
<keyword evidence="6 11" id="KW-0238">DNA-binding</keyword>
<proteinExistence type="predicted"/>
<evidence type="ECO:0000313" key="12">
    <source>
        <dbReference type="Proteomes" id="UP000683139"/>
    </source>
</evidence>
<dbReference type="SMART" id="SM00342">
    <property type="entry name" value="HTH_ARAC"/>
    <property type="match status" value="1"/>
</dbReference>
<reference evidence="11" key="1">
    <citation type="submission" date="2021-03" db="EMBL/GenBank/DDBJ databases">
        <title>Antimicrobial resistance genes in bacteria isolated from Japanese honey, and their potential for conferring macrolide and lincosamide resistance in the American foulbrood pathogen Paenibacillus larvae.</title>
        <authorList>
            <person name="Okamoto M."/>
            <person name="Kumagai M."/>
            <person name="Kanamori H."/>
            <person name="Takamatsu D."/>
        </authorList>
    </citation>
    <scope>NUCLEOTIDE SEQUENCE</scope>
    <source>
        <strain evidence="11">J40TS1</strain>
    </source>
</reference>
<dbReference type="SUPFAM" id="SSF52172">
    <property type="entry name" value="CheY-like"/>
    <property type="match status" value="1"/>
</dbReference>
<dbReference type="CDD" id="cd17536">
    <property type="entry name" value="REC_YesN-like"/>
    <property type="match status" value="1"/>
</dbReference>
<dbReference type="GO" id="GO:0000160">
    <property type="term" value="P:phosphorelay signal transduction system"/>
    <property type="evidence" value="ECO:0007669"/>
    <property type="project" value="UniProtKB-KW"/>
</dbReference>
<dbReference type="PROSITE" id="PS01124">
    <property type="entry name" value="HTH_ARAC_FAMILY_2"/>
    <property type="match status" value="1"/>
</dbReference>
<dbReference type="Pfam" id="PF12833">
    <property type="entry name" value="HTH_18"/>
    <property type="match status" value="1"/>
</dbReference>
<dbReference type="SMART" id="SM00448">
    <property type="entry name" value="REC"/>
    <property type="match status" value="1"/>
</dbReference>
<evidence type="ECO:0000256" key="2">
    <source>
        <dbReference type="ARBA" id="ARBA00022490"/>
    </source>
</evidence>
<evidence type="ECO:0000256" key="6">
    <source>
        <dbReference type="ARBA" id="ARBA00023125"/>
    </source>
</evidence>